<name>A0A1S4FGE3_AEDAE</name>
<evidence type="ECO:0000259" key="2">
    <source>
        <dbReference type="PROSITE" id="PS51029"/>
    </source>
</evidence>
<dbReference type="InterPro" id="IPR039353">
    <property type="entry name" value="TF_Adf1"/>
</dbReference>
<dbReference type="Pfam" id="PF10545">
    <property type="entry name" value="MADF_DNA_bdg"/>
    <property type="match status" value="1"/>
</dbReference>
<feature type="compositionally biased region" description="Polar residues" evidence="1">
    <location>
        <begin position="149"/>
        <end position="161"/>
    </location>
</feature>
<proteinExistence type="predicted"/>
<evidence type="ECO:0000256" key="1">
    <source>
        <dbReference type="SAM" id="MobiDB-lite"/>
    </source>
</evidence>
<dbReference type="GO" id="GO:0005667">
    <property type="term" value="C:transcription regulator complex"/>
    <property type="evidence" value="ECO:0007669"/>
    <property type="project" value="TreeGrafter"/>
</dbReference>
<evidence type="ECO:0000313" key="4">
    <source>
        <dbReference type="Proteomes" id="UP000682892"/>
    </source>
</evidence>
<feature type="domain" description="MADF" evidence="2">
    <location>
        <begin position="16"/>
        <end position="102"/>
    </location>
</feature>
<dbReference type="AlphaFoldDB" id="A0A1S4FGE3"/>
<dbReference type="EMBL" id="CH477433">
    <property type="protein sequence ID" value="EAT40998.1"/>
    <property type="molecule type" value="Genomic_DNA"/>
</dbReference>
<gene>
    <name evidence="3" type="ORF">AaeL_AAEL007318</name>
</gene>
<evidence type="ECO:0000313" key="3">
    <source>
        <dbReference type="EMBL" id="EAT40998.1"/>
    </source>
</evidence>
<reference evidence="3" key="3">
    <citation type="submission" date="2012-09" db="EMBL/GenBank/DDBJ databases">
        <authorList>
            <consortium name="VectorBase"/>
        </authorList>
    </citation>
    <scope>NUCLEOTIDE SEQUENCE</scope>
    <source>
        <strain evidence="3">Liverpool</strain>
    </source>
</reference>
<dbReference type="GO" id="GO:0005634">
    <property type="term" value="C:nucleus"/>
    <property type="evidence" value="ECO:0007669"/>
    <property type="project" value="TreeGrafter"/>
</dbReference>
<reference evidence="3" key="2">
    <citation type="journal article" date="2007" name="Science">
        <title>Genome sequence of Aedes aegypti, a major arbovirus vector.</title>
        <authorList>
            <person name="Nene V."/>
            <person name="Wortman J.R."/>
            <person name="Lawson D."/>
            <person name="Haas B."/>
            <person name="Kodira C."/>
            <person name="Tu Z.J."/>
            <person name="Loftus B."/>
            <person name="Xi Z."/>
            <person name="Megy K."/>
            <person name="Grabherr M."/>
            <person name="Ren Q."/>
            <person name="Zdobnov E.M."/>
            <person name="Lobo N.F."/>
            <person name="Campbell K.S."/>
            <person name="Brown S.E."/>
            <person name="Bonaldo M.F."/>
            <person name="Zhu J."/>
            <person name="Sinkins S.P."/>
            <person name="Hogenkamp D.G."/>
            <person name="Amedeo P."/>
            <person name="Arensburger P."/>
            <person name="Atkinson P.W."/>
            <person name="Bidwell S."/>
            <person name="Biedler J."/>
            <person name="Birney E."/>
            <person name="Bruggner R.V."/>
            <person name="Costas J."/>
            <person name="Coy M.R."/>
            <person name="Crabtree J."/>
            <person name="Crawford M."/>
            <person name="Debruyn B."/>
            <person name="Decaprio D."/>
            <person name="Eiglmeier K."/>
            <person name="Eisenstadt E."/>
            <person name="El-Dorry H."/>
            <person name="Gelbart W.M."/>
            <person name="Gomes S.L."/>
            <person name="Hammond M."/>
            <person name="Hannick L.I."/>
            <person name="Hogan J.R."/>
            <person name="Holmes M.H."/>
            <person name="Jaffe D."/>
            <person name="Johnston J.S."/>
            <person name="Kennedy R.C."/>
            <person name="Koo H."/>
            <person name="Kravitz S."/>
            <person name="Kriventseva E.V."/>
            <person name="Kulp D."/>
            <person name="Labutti K."/>
            <person name="Lee E."/>
            <person name="Li S."/>
            <person name="Lovin D.D."/>
            <person name="Mao C."/>
            <person name="Mauceli E."/>
            <person name="Menck C.F."/>
            <person name="Miller J.R."/>
            <person name="Montgomery P."/>
            <person name="Mori A."/>
            <person name="Nascimento A.L."/>
            <person name="Naveira H.F."/>
            <person name="Nusbaum C."/>
            <person name="O'leary S."/>
            <person name="Orvis J."/>
            <person name="Pertea M."/>
            <person name="Quesneville H."/>
            <person name="Reidenbach K.R."/>
            <person name="Rogers Y.H."/>
            <person name="Roth C.W."/>
            <person name="Schneider J.R."/>
            <person name="Schatz M."/>
            <person name="Shumway M."/>
            <person name="Stanke M."/>
            <person name="Stinson E.O."/>
            <person name="Tubio J.M."/>
            <person name="Vanzee J.P."/>
            <person name="Verjovski-Almeida S."/>
            <person name="Werner D."/>
            <person name="White O."/>
            <person name="Wyder S."/>
            <person name="Zeng Q."/>
            <person name="Zhao Q."/>
            <person name="Zhao Y."/>
            <person name="Hill C.A."/>
            <person name="Raikhel A.S."/>
            <person name="Soares M.B."/>
            <person name="Knudson D.L."/>
            <person name="Lee N.H."/>
            <person name="Galagan J."/>
            <person name="Salzberg S.L."/>
            <person name="Paulsen I.T."/>
            <person name="Dimopoulos G."/>
            <person name="Collins F.H."/>
            <person name="Birren B."/>
            <person name="Fraser-Liggett C.M."/>
            <person name="Severson D.W."/>
        </authorList>
    </citation>
    <scope>NUCLEOTIDE SEQUENCE [LARGE SCALE GENOMIC DNA]</scope>
    <source>
        <strain evidence="3">Liverpool</strain>
    </source>
</reference>
<sequence>MRMSINTPEDCTINEQFIKLVHETPILWNLHLPLYRNREIKDQKWAEVGAVFNLSGTEAYKKFVALREKYKREQKLRESKSIAQTECWRLYDKLKFLDTVSFSRDRRWSKPKVVIRRQNGFGVSTALTRQDLSTLLVKSEFPEMHMESIPTSPSYQMSGEPSENESSEAYQDNSDYYNDSTMQGAHSEEPDGPDYAEKIESMPDVHPVASTSSTSIQHHQQQFLNRLESKTNAILDDHEKRKSSWVRCETLGHRVAQTMHTLEEHDPDLALKFDIMLSEAITSIKKDQLQRLIARQDQQREDDEQRKRLETVRLQQQQIMQMQQRQQQNTDNDTT</sequence>
<protein>
    <submittedName>
        <fullName evidence="3">AAEL007318-PA</fullName>
    </submittedName>
</protein>
<dbReference type="PROSITE" id="PS51029">
    <property type="entry name" value="MADF"/>
    <property type="match status" value="1"/>
</dbReference>
<dbReference type="HOGENOM" id="CLU_861231_0_0_1"/>
<organism evidence="3 4">
    <name type="scientific">Aedes aegypti</name>
    <name type="common">Yellowfever mosquito</name>
    <name type="synonym">Culex aegypti</name>
    <dbReference type="NCBI Taxonomy" id="7159"/>
    <lineage>
        <taxon>Eukaryota</taxon>
        <taxon>Metazoa</taxon>
        <taxon>Ecdysozoa</taxon>
        <taxon>Arthropoda</taxon>
        <taxon>Hexapoda</taxon>
        <taxon>Insecta</taxon>
        <taxon>Pterygota</taxon>
        <taxon>Neoptera</taxon>
        <taxon>Endopterygota</taxon>
        <taxon>Diptera</taxon>
        <taxon>Nematocera</taxon>
        <taxon>Culicoidea</taxon>
        <taxon>Culicidae</taxon>
        <taxon>Culicinae</taxon>
        <taxon>Aedini</taxon>
        <taxon>Aedes</taxon>
        <taxon>Stegomyia</taxon>
    </lineage>
</organism>
<reference evidence="3" key="1">
    <citation type="submission" date="2005-10" db="EMBL/GenBank/DDBJ databases">
        <authorList>
            <person name="Loftus B.J."/>
            <person name="Nene V.M."/>
            <person name="Hannick L.I."/>
            <person name="Bidwell S."/>
            <person name="Haas B."/>
            <person name="Amedeo P."/>
            <person name="Orvis J."/>
            <person name="Wortman J.R."/>
            <person name="White O.R."/>
            <person name="Salzberg S."/>
            <person name="Shumway M."/>
            <person name="Koo H."/>
            <person name="Zhao Y."/>
            <person name="Holmes M."/>
            <person name="Miller J."/>
            <person name="Schatz M."/>
            <person name="Pop M."/>
            <person name="Pai G."/>
            <person name="Utterback T."/>
            <person name="Rogers Y.-H."/>
            <person name="Kravitz S."/>
            <person name="Fraser C.M."/>
        </authorList>
    </citation>
    <scope>NUCLEOTIDE SEQUENCE</scope>
    <source>
        <strain evidence="3">Liverpool</strain>
    </source>
</reference>
<dbReference type="OrthoDB" id="7761113at2759"/>
<dbReference type="Proteomes" id="UP000682892">
    <property type="component" value="Unassembled WGS sequence"/>
</dbReference>
<accession>A0A1S4FGE3</accession>
<dbReference type="InterPro" id="IPR006578">
    <property type="entry name" value="MADF-dom"/>
</dbReference>
<feature type="region of interest" description="Disordered" evidence="1">
    <location>
        <begin position="147"/>
        <end position="198"/>
    </location>
</feature>
<dbReference type="SMART" id="SM00595">
    <property type="entry name" value="MADF"/>
    <property type="match status" value="1"/>
</dbReference>
<dbReference type="OMA" id="IMQMQQR"/>
<dbReference type="PANTHER" id="PTHR12243">
    <property type="entry name" value="MADF DOMAIN TRANSCRIPTION FACTOR"/>
    <property type="match status" value="1"/>
</dbReference>
<dbReference type="GO" id="GO:0006357">
    <property type="term" value="P:regulation of transcription by RNA polymerase II"/>
    <property type="evidence" value="ECO:0007669"/>
    <property type="project" value="TreeGrafter"/>
</dbReference>
<dbReference type="PANTHER" id="PTHR12243:SF64">
    <property type="entry name" value="DORSAL INTERACTING PROTEIN 3-RELATED"/>
    <property type="match status" value="1"/>
</dbReference>
<feature type="compositionally biased region" description="Polar residues" evidence="1">
    <location>
        <begin position="167"/>
        <end position="184"/>
    </location>
</feature>
<dbReference type="KEGG" id="aag:5569024"/>